<dbReference type="AlphaFoldDB" id="A0A5C1AKP8"/>
<evidence type="ECO:0008006" key="3">
    <source>
        <dbReference type="Google" id="ProtNLM"/>
    </source>
</evidence>
<gene>
    <name evidence="1" type="ORF">PX52LOC_05773</name>
</gene>
<reference evidence="2" key="1">
    <citation type="submission" date="2019-08" db="EMBL/GenBank/DDBJ databases">
        <title>Limnoglobus roseus gen. nov., sp. nov., a novel freshwater planctomycete with a giant genome from the family Gemmataceae.</title>
        <authorList>
            <person name="Kulichevskaya I.S."/>
            <person name="Naumoff D.G."/>
            <person name="Miroshnikov K."/>
            <person name="Ivanova A."/>
            <person name="Philippov D.A."/>
            <person name="Hakobyan A."/>
            <person name="Rijpstra I.C."/>
            <person name="Sinninghe Damste J.S."/>
            <person name="Liesack W."/>
            <person name="Dedysh S.N."/>
        </authorList>
    </citation>
    <scope>NUCLEOTIDE SEQUENCE [LARGE SCALE GENOMIC DNA]</scope>
    <source>
        <strain evidence="2">PX52</strain>
    </source>
</reference>
<organism evidence="1 2">
    <name type="scientific">Limnoglobus roseus</name>
    <dbReference type="NCBI Taxonomy" id="2598579"/>
    <lineage>
        <taxon>Bacteria</taxon>
        <taxon>Pseudomonadati</taxon>
        <taxon>Planctomycetota</taxon>
        <taxon>Planctomycetia</taxon>
        <taxon>Gemmatales</taxon>
        <taxon>Gemmataceae</taxon>
        <taxon>Limnoglobus</taxon>
    </lineage>
</organism>
<sequence length="68" mass="7316">MQNTEINAADILEQAVLALGSLSAVSRKTGLDRGTLKFIRKKQTLSPHADTIAKLVKASRSKPAQVVE</sequence>
<dbReference type="EMBL" id="CP042425">
    <property type="protein sequence ID" value="QEL18737.1"/>
    <property type="molecule type" value="Genomic_DNA"/>
</dbReference>
<dbReference type="RefSeq" id="WP_149113207.1">
    <property type="nucleotide sequence ID" value="NZ_CP042425.1"/>
</dbReference>
<accession>A0A5C1AKP8</accession>
<protein>
    <recommendedName>
        <fullName evidence="3">HTH cro/C1-type domain-containing protein</fullName>
    </recommendedName>
</protein>
<keyword evidence="2" id="KW-1185">Reference proteome</keyword>
<dbReference type="KEGG" id="lrs:PX52LOC_05773"/>
<name>A0A5C1AKP8_9BACT</name>
<proteinExistence type="predicted"/>
<dbReference type="Proteomes" id="UP000324974">
    <property type="component" value="Chromosome"/>
</dbReference>
<evidence type="ECO:0000313" key="2">
    <source>
        <dbReference type="Proteomes" id="UP000324974"/>
    </source>
</evidence>
<evidence type="ECO:0000313" key="1">
    <source>
        <dbReference type="EMBL" id="QEL18737.1"/>
    </source>
</evidence>